<dbReference type="EMBL" id="BIFQ01000002">
    <property type="protein sequence ID" value="GCE09495.1"/>
    <property type="molecule type" value="Genomic_DNA"/>
</dbReference>
<keyword evidence="2" id="KW-1185">Reference proteome</keyword>
<dbReference type="RefSeq" id="WP_126601986.1">
    <property type="nucleotide sequence ID" value="NZ_BIFQ01000002.1"/>
</dbReference>
<evidence type="ECO:0000313" key="2">
    <source>
        <dbReference type="Proteomes" id="UP000287224"/>
    </source>
</evidence>
<dbReference type="AlphaFoldDB" id="A0A401ZRK0"/>
<evidence type="ECO:0000313" key="1">
    <source>
        <dbReference type="EMBL" id="GCE09495.1"/>
    </source>
</evidence>
<sequence length="174" mass="20859">MQSHPFVAVQNICTIWTKDSRGGINAQARNRTPEALELPTLAVPYSEYNSLLHTALYIERYSFQRPIEKVEQQEQTNPFWYNCLKFERCENTLNTTFEWEHNKGMPRRADFLRTTWSLRENTWGCAIYNIRTSEDYGWVYKKYIISFGLFHSYSHRLFLDTEPVHIYRDMAQLR</sequence>
<accession>A0A401ZRK0</accession>
<gene>
    <name evidence="1" type="ORF">KDAU_68240</name>
</gene>
<dbReference type="Proteomes" id="UP000287224">
    <property type="component" value="Unassembled WGS sequence"/>
</dbReference>
<comment type="caution">
    <text evidence="1">The sequence shown here is derived from an EMBL/GenBank/DDBJ whole genome shotgun (WGS) entry which is preliminary data.</text>
</comment>
<protein>
    <submittedName>
        <fullName evidence="1">Uncharacterized protein</fullName>
    </submittedName>
</protein>
<dbReference type="OrthoDB" id="5521833at2"/>
<name>A0A401ZRK0_9CHLR</name>
<organism evidence="1 2">
    <name type="scientific">Dictyobacter aurantiacus</name>
    <dbReference type="NCBI Taxonomy" id="1936993"/>
    <lineage>
        <taxon>Bacteria</taxon>
        <taxon>Bacillati</taxon>
        <taxon>Chloroflexota</taxon>
        <taxon>Ktedonobacteria</taxon>
        <taxon>Ktedonobacterales</taxon>
        <taxon>Dictyobacteraceae</taxon>
        <taxon>Dictyobacter</taxon>
    </lineage>
</organism>
<proteinExistence type="predicted"/>
<reference evidence="2" key="1">
    <citation type="submission" date="2018-12" db="EMBL/GenBank/DDBJ databases">
        <title>Tengunoibacter tsumagoiensis gen. nov., sp. nov., Dictyobacter kobayashii sp. nov., D. alpinus sp. nov., and D. joshuensis sp. nov. and description of Dictyobacteraceae fam. nov. within the order Ktedonobacterales isolated from Tengu-no-mugimeshi.</title>
        <authorList>
            <person name="Wang C.M."/>
            <person name="Zheng Y."/>
            <person name="Sakai Y."/>
            <person name="Toyoda A."/>
            <person name="Minakuchi Y."/>
            <person name="Abe K."/>
            <person name="Yokota A."/>
            <person name="Yabe S."/>
        </authorList>
    </citation>
    <scope>NUCLEOTIDE SEQUENCE [LARGE SCALE GENOMIC DNA]</scope>
    <source>
        <strain evidence="2">S-27</strain>
    </source>
</reference>